<feature type="compositionally biased region" description="Basic residues" evidence="1">
    <location>
        <begin position="253"/>
        <end position="266"/>
    </location>
</feature>
<dbReference type="AlphaFoldDB" id="A0AAV5I1X1"/>
<organism evidence="2 3">
    <name type="scientific">Rubroshorea leprosula</name>
    <dbReference type="NCBI Taxonomy" id="152421"/>
    <lineage>
        <taxon>Eukaryota</taxon>
        <taxon>Viridiplantae</taxon>
        <taxon>Streptophyta</taxon>
        <taxon>Embryophyta</taxon>
        <taxon>Tracheophyta</taxon>
        <taxon>Spermatophyta</taxon>
        <taxon>Magnoliopsida</taxon>
        <taxon>eudicotyledons</taxon>
        <taxon>Gunneridae</taxon>
        <taxon>Pentapetalae</taxon>
        <taxon>rosids</taxon>
        <taxon>malvids</taxon>
        <taxon>Malvales</taxon>
        <taxon>Dipterocarpaceae</taxon>
        <taxon>Rubroshorea</taxon>
    </lineage>
</organism>
<dbReference type="EMBL" id="BPVZ01000008">
    <property type="protein sequence ID" value="GKU95123.1"/>
    <property type="molecule type" value="Genomic_DNA"/>
</dbReference>
<dbReference type="Proteomes" id="UP001054252">
    <property type="component" value="Unassembled WGS sequence"/>
</dbReference>
<feature type="compositionally biased region" description="Polar residues" evidence="1">
    <location>
        <begin position="161"/>
        <end position="174"/>
    </location>
</feature>
<evidence type="ECO:0000313" key="3">
    <source>
        <dbReference type="Proteomes" id="UP001054252"/>
    </source>
</evidence>
<accession>A0AAV5I1X1</accession>
<reference evidence="2 3" key="1">
    <citation type="journal article" date="2021" name="Commun. Biol.">
        <title>The genome of Shorea leprosula (Dipterocarpaceae) highlights the ecological relevance of drought in aseasonal tropical rainforests.</title>
        <authorList>
            <person name="Ng K.K.S."/>
            <person name="Kobayashi M.J."/>
            <person name="Fawcett J.A."/>
            <person name="Hatakeyama M."/>
            <person name="Paape T."/>
            <person name="Ng C.H."/>
            <person name="Ang C.C."/>
            <person name="Tnah L.H."/>
            <person name="Lee C.T."/>
            <person name="Nishiyama T."/>
            <person name="Sese J."/>
            <person name="O'Brien M.J."/>
            <person name="Copetti D."/>
            <person name="Mohd Noor M.I."/>
            <person name="Ong R.C."/>
            <person name="Putra M."/>
            <person name="Sireger I.Z."/>
            <person name="Indrioko S."/>
            <person name="Kosugi Y."/>
            <person name="Izuno A."/>
            <person name="Isagi Y."/>
            <person name="Lee S.L."/>
            <person name="Shimizu K.K."/>
        </authorList>
    </citation>
    <scope>NUCLEOTIDE SEQUENCE [LARGE SCALE GENOMIC DNA]</scope>
    <source>
        <strain evidence="2">214</strain>
    </source>
</reference>
<evidence type="ECO:0000313" key="2">
    <source>
        <dbReference type="EMBL" id="GKU95123.1"/>
    </source>
</evidence>
<proteinExistence type="predicted"/>
<protein>
    <submittedName>
        <fullName evidence="2">Uncharacterized protein</fullName>
    </submittedName>
</protein>
<gene>
    <name evidence="2" type="ORF">SLEP1_g8523</name>
</gene>
<evidence type="ECO:0000256" key="1">
    <source>
        <dbReference type="SAM" id="MobiDB-lite"/>
    </source>
</evidence>
<comment type="caution">
    <text evidence="2">The sequence shown here is derived from an EMBL/GenBank/DDBJ whole genome shotgun (WGS) entry which is preliminary data.</text>
</comment>
<feature type="region of interest" description="Disordered" evidence="1">
    <location>
        <begin position="130"/>
        <end position="207"/>
    </location>
</feature>
<sequence length="266" mass="28753">MAGPVFGFHPHSFCNPSDHCVVPLGTQKAVRPGRGPLVYRFKVPPTFNIANVQAPVKTHAPSTTDVKGKDVDAIASGSSSMGAHSVRNTDITPILSAQKPNIAEEVAVPVMPVERKRRHIIRLKLASPKNTTAEAAVKKDQEPAETLQSTGSVTVGKVGSTAVNNKATSSSSPNGKVVHQDRRTGEPMKSTPNGLKNKASVPEGKYEDKFEASKRKLVEQYKGIQDSRKKIRVIELKDLPKQGTRSGAPAPLTKKRMMKTKYGGRY</sequence>
<feature type="region of interest" description="Disordered" evidence="1">
    <location>
        <begin position="241"/>
        <end position="266"/>
    </location>
</feature>
<name>A0AAV5I1X1_9ROSI</name>
<keyword evidence="3" id="KW-1185">Reference proteome</keyword>